<accession>A0A848J8F3</accession>
<proteinExistence type="predicted"/>
<sequence length="716" mass="83843">MFFFLIISVFSIGAKDLFPTNEERAAEIQKMMWEEASSDFRVTEIPEKWTGKSAVIIAKSHSLSYRKPALSGVLHYDFYSHYRVKILDQSAVEEYSQFSFPGSSRDGRSRYDVYQGFKIIKPSGEEIEISTENAVKQERELNNEGFDIYKLAIPNLEIGDIIDYYISQEQELVQNVKYHIFDPKLFQLNDDYPIMKQKITFDVMRRCYINLNTLNGAPDFKVVSKEDDDSKKYVLVDEDRESAKDIRWFFPNRQLASIKLQVIYASATMANELPFFLGKPEELKSKVSKREVDNLFKRFYGQMYYVPKEVIKYTKKNLAKEKDLNIKAREIYYAFRYYSEIQYEEGATIKGTSSYSRNNLKDIIALSKFYKSQKIPHEIIVSVPRDISALDDLILLNEMSYVLKVNTSRPFYISNISNFSTPTTIPEDLQGVEAYSYDMNENLYYLESEKITMPKMTFDENHTRSDSEIFLEDLNEDKTRIITQKSIKGLGKHFYQKYVMDYYDYIDEEKNRFDVGESFINLGRKDKEKMLIVKEEYLEKRDDEFNDVLKTIVDNDLDFTVENANSRKIVQTGRYDDAPEFVYSFESELSGVIKRVGKNYLVSIGKFIEGQVDLTEEERKRDYDIYQPYARSYNYNVTLNIPDGYVVDGIDKLNKNVENETGGFVSEATVSGNQLKISTTKYYSDNYFPKEKWTDMTKFLDAAYDFTQVEILLKKK</sequence>
<dbReference type="RefSeq" id="WP_169685070.1">
    <property type="nucleotide sequence ID" value="NZ_JABBNU010000015.1"/>
</dbReference>
<feature type="domain" description="DUF3857" evidence="1">
    <location>
        <begin position="76"/>
        <end position="233"/>
    </location>
</feature>
<comment type="caution">
    <text evidence="2">The sequence shown here is derived from an EMBL/GenBank/DDBJ whole genome shotgun (WGS) entry which is preliminary data.</text>
</comment>
<reference evidence="2 3" key="1">
    <citation type="submission" date="2020-04" db="EMBL/GenBank/DDBJ databases">
        <title>Flammeovirgaceae bacterium KN852 isolated from deep sea.</title>
        <authorList>
            <person name="Zhang D.-C."/>
        </authorList>
    </citation>
    <scope>NUCLEOTIDE SEQUENCE [LARGE SCALE GENOMIC DNA]</scope>
    <source>
        <strain evidence="2 3">KN852</strain>
    </source>
</reference>
<dbReference type="Proteomes" id="UP000559010">
    <property type="component" value="Unassembled WGS sequence"/>
</dbReference>
<gene>
    <name evidence="2" type="ORF">HH304_20005</name>
</gene>
<dbReference type="EMBL" id="JABBNU010000015">
    <property type="protein sequence ID" value="NMM50704.1"/>
    <property type="molecule type" value="Genomic_DNA"/>
</dbReference>
<dbReference type="InterPro" id="IPR024618">
    <property type="entry name" value="DUF3857"/>
</dbReference>
<evidence type="ECO:0000259" key="1">
    <source>
        <dbReference type="Pfam" id="PF12969"/>
    </source>
</evidence>
<dbReference type="AlphaFoldDB" id="A0A848J8F3"/>
<dbReference type="Gene3D" id="2.60.120.1130">
    <property type="match status" value="1"/>
</dbReference>
<dbReference type="Pfam" id="PF12969">
    <property type="entry name" value="DUF3857"/>
    <property type="match status" value="1"/>
</dbReference>
<keyword evidence="3" id="KW-1185">Reference proteome</keyword>
<organism evidence="2 3">
    <name type="scientific">Marinigracilibium pacificum</name>
    <dbReference type="NCBI Taxonomy" id="2729599"/>
    <lineage>
        <taxon>Bacteria</taxon>
        <taxon>Pseudomonadati</taxon>
        <taxon>Bacteroidota</taxon>
        <taxon>Cytophagia</taxon>
        <taxon>Cytophagales</taxon>
        <taxon>Flammeovirgaceae</taxon>
        <taxon>Marinigracilibium</taxon>
    </lineage>
</organism>
<name>A0A848J8F3_9BACT</name>
<protein>
    <submittedName>
        <fullName evidence="2">DUF3857 domain-containing protein</fullName>
    </submittedName>
</protein>
<evidence type="ECO:0000313" key="3">
    <source>
        <dbReference type="Proteomes" id="UP000559010"/>
    </source>
</evidence>
<evidence type="ECO:0000313" key="2">
    <source>
        <dbReference type="EMBL" id="NMM50704.1"/>
    </source>
</evidence>